<dbReference type="OrthoDB" id="35765at2157"/>
<proteinExistence type="predicted"/>
<dbReference type="RefSeq" id="WP_148701748.1">
    <property type="nucleotide sequence ID" value="NZ_CP007174.1"/>
</dbReference>
<accession>A0A075MW01</accession>
<dbReference type="CDD" id="cd00090">
    <property type="entry name" value="HTH_ARSR"/>
    <property type="match status" value="1"/>
</dbReference>
<dbReference type="GeneID" id="41598948"/>
<dbReference type="GO" id="GO:0003700">
    <property type="term" value="F:DNA-binding transcription factor activity"/>
    <property type="evidence" value="ECO:0007669"/>
    <property type="project" value="InterPro"/>
</dbReference>
<dbReference type="Pfam" id="PF01022">
    <property type="entry name" value="HTH_5"/>
    <property type="match status" value="1"/>
</dbReference>
<reference evidence="2 3" key="1">
    <citation type="journal article" date="2014" name="PLoS ONE">
        <title>Genome Sequence of Candidatus Nitrososphaera evergladensis from Group I.1b Enriched from Everglades Soil Reveals Novel Genomic Features of the Ammonia-Oxidizing Archaea.</title>
        <authorList>
            <person name="Zhalnina K.V."/>
            <person name="Dias R."/>
            <person name="Leonard M.T."/>
            <person name="Dorr de Quadros P."/>
            <person name="Camargo F.A."/>
            <person name="Drew J.C."/>
            <person name="Farmerie W.G."/>
            <person name="Daroub S.H."/>
            <person name="Triplett E.W."/>
        </authorList>
    </citation>
    <scope>NUCLEOTIDE SEQUENCE [LARGE SCALE GENOMIC DNA]</scope>
    <source>
        <strain evidence="2 3">SR1</strain>
    </source>
</reference>
<dbReference type="HOGENOM" id="CLU_153620_0_0_2"/>
<dbReference type="eggNOG" id="arCOG00731">
    <property type="taxonomic scope" value="Archaea"/>
</dbReference>
<dbReference type="KEGG" id="nev:NTE_03294"/>
<dbReference type="SUPFAM" id="SSF46785">
    <property type="entry name" value="Winged helix' DNA-binding domain"/>
    <property type="match status" value="1"/>
</dbReference>
<dbReference type="InterPro" id="IPR001845">
    <property type="entry name" value="HTH_ArsR_DNA-bd_dom"/>
</dbReference>
<evidence type="ECO:0000259" key="1">
    <source>
        <dbReference type="SMART" id="SM00418"/>
    </source>
</evidence>
<name>A0A075MW01_9ARCH</name>
<dbReference type="InterPro" id="IPR036388">
    <property type="entry name" value="WH-like_DNA-bd_sf"/>
</dbReference>
<dbReference type="EMBL" id="CP007174">
    <property type="protein sequence ID" value="AIF85323.1"/>
    <property type="molecule type" value="Genomic_DNA"/>
</dbReference>
<dbReference type="PANTHER" id="PTHR38600:SF1">
    <property type="entry name" value="TRANSCRIPTIONAL REGULATORY PROTEIN"/>
    <property type="match status" value="1"/>
</dbReference>
<sequence>MTDPDAKRLLWFLFAGSRGGENRIKIIGLLKERPYNTNQLAEAMGLDYKAIQHHISVLEKNNMVTRAGEKYGVLYFVSPYLEHNIQAFDEVKAAIDKKMMGARSGKK</sequence>
<organism evidence="2 3">
    <name type="scientific">Candidatus Nitrososphaera evergladensis SR1</name>
    <dbReference type="NCBI Taxonomy" id="1459636"/>
    <lineage>
        <taxon>Archaea</taxon>
        <taxon>Nitrososphaerota</taxon>
        <taxon>Nitrososphaeria</taxon>
        <taxon>Nitrososphaerales</taxon>
        <taxon>Nitrososphaeraceae</taxon>
        <taxon>Nitrososphaera</taxon>
    </lineage>
</organism>
<dbReference type="STRING" id="1459636.NTE_03294"/>
<dbReference type="InterPro" id="IPR011991">
    <property type="entry name" value="ArsR-like_HTH"/>
</dbReference>
<dbReference type="Proteomes" id="UP000028194">
    <property type="component" value="Chromosome"/>
</dbReference>
<feature type="domain" description="HTH arsR-type" evidence="1">
    <location>
        <begin position="18"/>
        <end position="90"/>
    </location>
</feature>
<dbReference type="SMART" id="SM00418">
    <property type="entry name" value="HTH_ARSR"/>
    <property type="match status" value="1"/>
</dbReference>
<dbReference type="AlphaFoldDB" id="A0A075MW01"/>
<dbReference type="Gene3D" id="1.10.10.10">
    <property type="entry name" value="Winged helix-like DNA-binding domain superfamily/Winged helix DNA-binding domain"/>
    <property type="match status" value="1"/>
</dbReference>
<keyword evidence="3" id="KW-1185">Reference proteome</keyword>
<dbReference type="InterPro" id="IPR036390">
    <property type="entry name" value="WH_DNA-bd_sf"/>
</dbReference>
<evidence type="ECO:0000313" key="2">
    <source>
        <dbReference type="EMBL" id="AIF85323.1"/>
    </source>
</evidence>
<protein>
    <submittedName>
        <fullName evidence="2">Transcriptional regulator, ArsR family</fullName>
    </submittedName>
</protein>
<gene>
    <name evidence="2" type="ORF">NTE_03294</name>
</gene>
<dbReference type="PANTHER" id="PTHR38600">
    <property type="entry name" value="TRANSCRIPTIONAL REGULATORY PROTEIN"/>
    <property type="match status" value="1"/>
</dbReference>
<evidence type="ECO:0000313" key="3">
    <source>
        <dbReference type="Proteomes" id="UP000028194"/>
    </source>
</evidence>